<sequence>MANQDWSKLWDQTDSVANHQLKGIEFFEKYGNFVKERALIEEEYATKLRNLAKKNMAKKKDEDLKAFSYMNTFHSMLRELESLAGQHEVIADQLKKEIHPGVMAKAAQFRQVRKAHLTDLTTLNTQLDKVVDYMDKAQKNYGKAFKDAEAAHIKYIKNDENMNLSRADVEKSKNVALNKRQICEEAKQTYAHALETANKAKADHYGIRLPSVLAAMRTADMDRINETKHAMRRTIEAEASVMKIIQVCYDEMMRAVVSINPEADTLLVVEQNASGYAIPEDYSFDDLGDPAETMNGDNADSASMKRGTLPLSQKNGTTGKGVGRRQSMHQKFFGGSGEKTPKSNGNGGEYGNLPPQQRCRKIQSKIEELQNEEEKLQNSLNAAVRMIDVYKQNPKLGNPKDVEPKVGEYKTQIGKVQGDVAKYKAMLDQIQAEMKSASIHSADSNSNSLKLYNQSSNHSSPRISSSGVSSNAHTNRTSYSEESVSSEGSNGFANKKMPTTPLSNGIASPIAVAALKEVSPPRVPHKETHGANEEYELPVLGTCRALYSFEGSSDGTTVPMKEGDEMLLLEKDEGDGWTRIRHLTAKVEGFVPTSYLNCQWYPFSLLYSGRPKRKRVYSCFALANGLAMLKFAGRNSSQEQFLTQTILFLFGKLTNNYYCCFLIWENGGGWVSSFRQSSSKTVDETLESQKRNLSTTAAKRNLKTMALYKEITARQNDFMKAFNSGNVTAAAEIYHPEGYFMPNGHAPIRGRKGIEEYFKADVKDGVATAQIITEEVDGSDNFAYERGSYHLNGTKGVESGTYLQIWKKDGGVWHIYTDCFNVTKPASL</sequence>
<proteinExistence type="predicted"/>
<accession>A0AC34QR14</accession>
<reference evidence="2" key="1">
    <citation type="submission" date="2022-11" db="UniProtKB">
        <authorList>
            <consortium name="WormBaseParasite"/>
        </authorList>
    </citation>
    <scope>IDENTIFICATION</scope>
</reference>
<evidence type="ECO:0000313" key="2">
    <source>
        <dbReference type="WBParaSite" id="JU765_v2.g18528.t1"/>
    </source>
</evidence>
<dbReference type="WBParaSite" id="JU765_v2.g18528.t1">
    <property type="protein sequence ID" value="JU765_v2.g18528.t1"/>
    <property type="gene ID" value="JU765_v2.g18528"/>
</dbReference>
<protein>
    <submittedName>
        <fullName evidence="2">Formin-binding protein 1-like</fullName>
    </submittedName>
</protein>
<dbReference type="Proteomes" id="UP000887576">
    <property type="component" value="Unplaced"/>
</dbReference>
<evidence type="ECO:0000313" key="1">
    <source>
        <dbReference type="Proteomes" id="UP000887576"/>
    </source>
</evidence>
<name>A0AC34QR14_9BILA</name>
<organism evidence="1 2">
    <name type="scientific">Panagrolaimus sp. JU765</name>
    <dbReference type="NCBI Taxonomy" id="591449"/>
    <lineage>
        <taxon>Eukaryota</taxon>
        <taxon>Metazoa</taxon>
        <taxon>Ecdysozoa</taxon>
        <taxon>Nematoda</taxon>
        <taxon>Chromadorea</taxon>
        <taxon>Rhabditida</taxon>
        <taxon>Tylenchina</taxon>
        <taxon>Panagrolaimomorpha</taxon>
        <taxon>Panagrolaimoidea</taxon>
        <taxon>Panagrolaimidae</taxon>
        <taxon>Panagrolaimus</taxon>
    </lineage>
</organism>